<organism evidence="1 2">
    <name type="scientific">Blattamonas nauphoetae</name>
    <dbReference type="NCBI Taxonomy" id="2049346"/>
    <lineage>
        <taxon>Eukaryota</taxon>
        <taxon>Metamonada</taxon>
        <taxon>Preaxostyla</taxon>
        <taxon>Oxymonadida</taxon>
        <taxon>Blattamonas</taxon>
    </lineage>
</organism>
<gene>
    <name evidence="1" type="ORF">BLNAU_23722</name>
</gene>
<dbReference type="SUPFAM" id="SSF51126">
    <property type="entry name" value="Pectin lyase-like"/>
    <property type="match status" value="1"/>
</dbReference>
<evidence type="ECO:0000313" key="1">
    <source>
        <dbReference type="EMBL" id="KAK2941365.1"/>
    </source>
</evidence>
<protein>
    <recommendedName>
        <fullName evidence="3">Right handed beta helix domain-containing protein</fullName>
    </recommendedName>
</protein>
<name>A0ABQ9WTK7_9EUKA</name>
<sequence>MECSPFIISGDLNGHGNQIQILRSSHNSKSNLVLPLVGTSQNPRGIDSGTQMKNYVAADNDFRQMLSISGVGLSVNNQHFPLGTGPLFTFHNDDTLDSALEVETNLLGSVLANVSSSSDFSPGKQLFGSEMYQCVVGSSVSHSTNHDSGTGMMSPNLGGNLMCLNTSFSTCIREQNSQQDFLNKNYTQGSRLNNITSDITSVTFTLCTFNKMTIDTEHFGGGAIFLYMTYSFLTIRTCFFHNCSCTGREDDGGALYFMSHESLQLPLTICDSSFTDCDAEDCGGSVLAYLSSPTTIDGCFFDVSTAKYDGAMFLTSFIITISNCAFVDCSAYYRAGAVSIDAVSTLFLSFLQFRECSATAYPRASDLYFFSITSYAVTADMFECCDSTSDPQNVYFAPNDKWDSTLVPRITSTPTIKSVDVSHDGDAATVTVETEEAIKGTMGVLLNGSNVPRLVHVVFGTPSEESRFGTAVVSSGAKGVLPNTKYSHHKSSFAAYLFPPWTVHAAHATLKDWNTTEIILKGTCIEEGSYWMLVEKEGEKWNVTLTRSDSTTLTGTSPLHPSTAEGRLEWATEYKVTKVMWLLPDGMNEEEAILSNTITFTTPDEPARIEACTNHLLNEDRTKMKLFLEGRAFVSRTGKVNLANGRRSWDSLSDVDVLDNTHCTAEFAVGEEETSDQLKYGETYTLKGSWTESNGFHVEDGIKVVVPLTPTITRMDIVFIYGRQRSCLIRLTGRDLKKGTTYEVTLNTSITLKVTFTTSTEGKSNEVSIGESEIIQYSSTYTMTSLEPTNDDDGSIDFDLSLSFTTGDKIVDLIVSEGGSNRTDECGTYSTPCGSIAIGWTTGAEGAILHILKSARFEDQIWVGQKTLVMRSLLEGKSRVVVDDDLPLEGKEEGVVAVAGGSVHMMELTLCLRRPSLLAETKVGFVVSGFGECVFDEVRVVESWEGEGVGMGMVSMSGGSLKLTKIEMKSIWIESEMSLVKCNSNATEMTLKMEDCLFIEVETRDAELVAFSSTLTSSRFEMEGCTFISTNRNETKLKGERMGLILVSTSQERTEIRKCVFSDCGTLRSGSGGRKTGGVLNVEVRSESRLERKEVHVVDTVVMDSSPFRESDGEKMSGGVVVRSEGKGQVVVDVGGSWFEETRISKQDLERDPIGIPTISPKRKIVHSLLSDMPAGLFVSGGGCVPVIVRRGSTFSGCSLRVEKKQPDTTAKHTRMNSNLFSRIVDPSFTRTP</sequence>
<evidence type="ECO:0008006" key="3">
    <source>
        <dbReference type="Google" id="ProtNLM"/>
    </source>
</evidence>
<proteinExistence type="predicted"/>
<reference evidence="1 2" key="1">
    <citation type="journal article" date="2022" name="bioRxiv">
        <title>Genomics of Preaxostyla Flagellates Illuminates Evolutionary Transitions and the Path Towards Mitochondrial Loss.</title>
        <authorList>
            <person name="Novak L.V.F."/>
            <person name="Treitli S.C."/>
            <person name="Pyrih J."/>
            <person name="Halakuc P."/>
            <person name="Pipaliya S.V."/>
            <person name="Vacek V."/>
            <person name="Brzon O."/>
            <person name="Soukal P."/>
            <person name="Eme L."/>
            <person name="Dacks J.B."/>
            <person name="Karnkowska A."/>
            <person name="Elias M."/>
            <person name="Hampl V."/>
        </authorList>
    </citation>
    <scope>NUCLEOTIDE SEQUENCE [LARGE SCALE GENOMIC DNA]</scope>
    <source>
        <strain evidence="1">NAU3</strain>
        <tissue evidence="1">Gut</tissue>
    </source>
</reference>
<evidence type="ECO:0000313" key="2">
    <source>
        <dbReference type="Proteomes" id="UP001281761"/>
    </source>
</evidence>
<comment type="caution">
    <text evidence="1">The sequence shown here is derived from an EMBL/GenBank/DDBJ whole genome shotgun (WGS) entry which is preliminary data.</text>
</comment>
<dbReference type="InterPro" id="IPR011050">
    <property type="entry name" value="Pectin_lyase_fold/virulence"/>
</dbReference>
<dbReference type="Proteomes" id="UP001281761">
    <property type="component" value="Unassembled WGS sequence"/>
</dbReference>
<keyword evidence="2" id="KW-1185">Reference proteome</keyword>
<accession>A0ABQ9WTK7</accession>
<dbReference type="EMBL" id="JARBJD010000512">
    <property type="protein sequence ID" value="KAK2941365.1"/>
    <property type="molecule type" value="Genomic_DNA"/>
</dbReference>